<dbReference type="GO" id="GO:0004252">
    <property type="term" value="F:serine-type endopeptidase activity"/>
    <property type="evidence" value="ECO:0007669"/>
    <property type="project" value="InterPro"/>
</dbReference>
<gene>
    <name evidence="1" type="ORF">MNBD_BACTEROID05-776</name>
</gene>
<proteinExistence type="predicted"/>
<dbReference type="PANTHER" id="PTHR22939">
    <property type="entry name" value="SERINE PROTEASE FAMILY S1C HTRA-RELATED"/>
    <property type="match status" value="1"/>
</dbReference>
<accession>A0A3B0TPR8</accession>
<dbReference type="GO" id="GO:0006508">
    <property type="term" value="P:proteolysis"/>
    <property type="evidence" value="ECO:0007669"/>
    <property type="project" value="InterPro"/>
</dbReference>
<dbReference type="Gene3D" id="2.40.10.120">
    <property type="match status" value="1"/>
</dbReference>
<dbReference type="SUPFAM" id="SSF50494">
    <property type="entry name" value="Trypsin-like serine proteases"/>
    <property type="match status" value="1"/>
</dbReference>
<name>A0A3B0TPR8_9ZZZZ</name>
<dbReference type="InterPro" id="IPR009003">
    <property type="entry name" value="Peptidase_S1_PA"/>
</dbReference>
<reference evidence="1" key="1">
    <citation type="submission" date="2018-06" db="EMBL/GenBank/DDBJ databases">
        <authorList>
            <person name="Zhirakovskaya E."/>
        </authorList>
    </citation>
    <scope>NUCLEOTIDE SEQUENCE</scope>
</reference>
<dbReference type="PANTHER" id="PTHR22939:SF129">
    <property type="entry name" value="SERINE PROTEASE HTRA2, MITOCHONDRIAL"/>
    <property type="match status" value="1"/>
</dbReference>
<evidence type="ECO:0000313" key="1">
    <source>
        <dbReference type="EMBL" id="VAW16452.1"/>
    </source>
</evidence>
<evidence type="ECO:0008006" key="2">
    <source>
        <dbReference type="Google" id="ProtNLM"/>
    </source>
</evidence>
<feature type="non-terminal residue" evidence="1">
    <location>
        <position position="1"/>
    </location>
</feature>
<organism evidence="1">
    <name type="scientific">hydrothermal vent metagenome</name>
    <dbReference type="NCBI Taxonomy" id="652676"/>
    <lineage>
        <taxon>unclassified sequences</taxon>
        <taxon>metagenomes</taxon>
        <taxon>ecological metagenomes</taxon>
    </lineage>
</organism>
<protein>
    <recommendedName>
        <fullName evidence="2">Serine protease</fullName>
    </recommendedName>
</protein>
<dbReference type="Pfam" id="PF13365">
    <property type="entry name" value="Trypsin_2"/>
    <property type="match status" value="1"/>
</dbReference>
<dbReference type="AlphaFoldDB" id="A0A3B0TPR8"/>
<dbReference type="InterPro" id="IPR001940">
    <property type="entry name" value="Peptidase_S1C"/>
</dbReference>
<dbReference type="PRINTS" id="PR00834">
    <property type="entry name" value="PROTEASES2C"/>
</dbReference>
<sequence>TPSVWGGGHATIVSAMNAQKSIVTITALKKEQPNKSGEIATSYRQGAGVIVDPSGIIITNLHTIAYMNQIEAKLYDGASFKAKIIHLMPQHDLALLKINSPRSLIPIEFADSNKVRLGQNIINAGHSKWLRNTLSGGKIIGLGRNKIDNHLEILEINVDLYEGDSGGPVLDRQGRLLGIMTAKRNDRNNMSFAIPSNEIGKLYLDYLKRNR</sequence>
<dbReference type="EMBL" id="UOEN01000323">
    <property type="protein sequence ID" value="VAW16452.1"/>
    <property type="molecule type" value="Genomic_DNA"/>
</dbReference>